<dbReference type="OrthoDB" id="9804407at2"/>
<accession>A0A2M9FVU4</accession>
<evidence type="ECO:0000256" key="2">
    <source>
        <dbReference type="ARBA" id="ARBA00007441"/>
    </source>
</evidence>
<evidence type="ECO:0000259" key="8">
    <source>
        <dbReference type="Pfam" id="PF00155"/>
    </source>
</evidence>
<dbReference type="GO" id="GO:0004069">
    <property type="term" value="F:L-aspartate:2-oxoglutarate aminotransferase activity"/>
    <property type="evidence" value="ECO:0007669"/>
    <property type="project" value="UniProtKB-EC"/>
</dbReference>
<keyword evidence="5" id="KW-0663">Pyridoxal phosphate</keyword>
<comment type="similarity">
    <text evidence="2 7">Belongs to the class-I pyridoxal-phosphate-dependent aminotransferase family.</text>
</comment>
<keyword evidence="10" id="KW-1185">Reference proteome</keyword>
<dbReference type="Gene3D" id="3.40.640.10">
    <property type="entry name" value="Type I PLP-dependent aspartate aminotransferase-like (Major domain)"/>
    <property type="match status" value="1"/>
</dbReference>
<comment type="caution">
    <text evidence="9">The sequence shown here is derived from an EMBL/GenBank/DDBJ whole genome shotgun (WGS) entry which is preliminary data.</text>
</comment>
<dbReference type="InterPro" id="IPR050596">
    <property type="entry name" value="AspAT/PAT-like"/>
</dbReference>
<dbReference type="EMBL" id="PHIG01000063">
    <property type="protein sequence ID" value="PJK27571.1"/>
    <property type="molecule type" value="Genomic_DNA"/>
</dbReference>
<dbReference type="InterPro" id="IPR015421">
    <property type="entry name" value="PyrdxlP-dep_Trfase_major"/>
</dbReference>
<dbReference type="GO" id="GO:0030170">
    <property type="term" value="F:pyridoxal phosphate binding"/>
    <property type="evidence" value="ECO:0007669"/>
    <property type="project" value="InterPro"/>
</dbReference>
<dbReference type="PROSITE" id="PS00105">
    <property type="entry name" value="AA_TRANSFER_CLASS_1"/>
    <property type="match status" value="1"/>
</dbReference>
<dbReference type="PANTHER" id="PTHR46383:SF2">
    <property type="entry name" value="AMINOTRANSFERASE"/>
    <property type="match status" value="1"/>
</dbReference>
<organism evidence="9 10">
    <name type="scientific">Minwuia thermotolerans</name>
    <dbReference type="NCBI Taxonomy" id="2056226"/>
    <lineage>
        <taxon>Bacteria</taxon>
        <taxon>Pseudomonadati</taxon>
        <taxon>Pseudomonadota</taxon>
        <taxon>Alphaproteobacteria</taxon>
        <taxon>Minwuiales</taxon>
        <taxon>Minwuiaceae</taxon>
        <taxon>Minwuia</taxon>
    </lineage>
</organism>
<dbReference type="EC" id="2.6.1.-" evidence="7"/>
<evidence type="ECO:0000256" key="3">
    <source>
        <dbReference type="ARBA" id="ARBA00022576"/>
    </source>
</evidence>
<keyword evidence="4 7" id="KW-0808">Transferase</keyword>
<dbReference type="PANTHER" id="PTHR46383">
    <property type="entry name" value="ASPARTATE AMINOTRANSFERASE"/>
    <property type="match status" value="1"/>
</dbReference>
<gene>
    <name evidence="9" type="ORF">CVT23_21920</name>
</gene>
<dbReference type="InterPro" id="IPR004839">
    <property type="entry name" value="Aminotransferase_I/II_large"/>
</dbReference>
<dbReference type="InterPro" id="IPR004838">
    <property type="entry name" value="NHTrfase_class1_PyrdxlP-BS"/>
</dbReference>
<dbReference type="Proteomes" id="UP000229498">
    <property type="component" value="Unassembled WGS sequence"/>
</dbReference>
<evidence type="ECO:0000313" key="10">
    <source>
        <dbReference type="Proteomes" id="UP000229498"/>
    </source>
</evidence>
<evidence type="ECO:0000256" key="5">
    <source>
        <dbReference type="ARBA" id="ARBA00022898"/>
    </source>
</evidence>
<sequence length="380" mass="41603">MKVSKRGAVPPFYVMEVMKAAARREAEGKDVLHLEVGQPSTQAPKGVIEAATTALREERLGYTDALGMPELRTRIARHYRDYYGVRVPAERIAVTTGSSGAFLLSFLACMDAGDRLALAEPGYPAYRNILTSLDVEAVGVPVGPETRFQPTPEILDGVPGRLDALLVATPANPTGTMLGADDLRALIAWCDGRETRLIVDEIYHGITYHGRAVTAAALSDRVIVINSFSKYFSMTGWRLGWMVVPQDLHRSVECLAQNHFISPPAHSQRAAIAAFDCAEELEANVARYRANREVLLRELPKAGFDRLAPADGAFYIYADVAGLTNDSAEFCKRMLAETGVAATPGIDFDPPRGHRYVRFSFAGSTEEMEEAAERLKKWVG</sequence>
<feature type="domain" description="Aminotransferase class I/classII large" evidence="8">
    <location>
        <begin position="29"/>
        <end position="375"/>
    </location>
</feature>
<dbReference type="RefSeq" id="WP_109795284.1">
    <property type="nucleotide sequence ID" value="NZ_PHIG01000063.1"/>
</dbReference>
<evidence type="ECO:0000256" key="1">
    <source>
        <dbReference type="ARBA" id="ARBA00001933"/>
    </source>
</evidence>
<evidence type="ECO:0000313" key="9">
    <source>
        <dbReference type="EMBL" id="PJK27571.1"/>
    </source>
</evidence>
<proteinExistence type="inferred from homology"/>
<dbReference type="GO" id="GO:0006520">
    <property type="term" value="P:amino acid metabolic process"/>
    <property type="evidence" value="ECO:0007669"/>
    <property type="project" value="InterPro"/>
</dbReference>
<evidence type="ECO:0000256" key="4">
    <source>
        <dbReference type="ARBA" id="ARBA00022679"/>
    </source>
</evidence>
<dbReference type="SUPFAM" id="SSF53383">
    <property type="entry name" value="PLP-dependent transferases"/>
    <property type="match status" value="1"/>
</dbReference>
<dbReference type="InterPro" id="IPR015424">
    <property type="entry name" value="PyrdxlP-dep_Trfase"/>
</dbReference>
<dbReference type="Pfam" id="PF00155">
    <property type="entry name" value="Aminotran_1_2"/>
    <property type="match status" value="1"/>
</dbReference>
<dbReference type="AlphaFoldDB" id="A0A2M9FVU4"/>
<comment type="cofactor">
    <cofactor evidence="1 7">
        <name>pyridoxal 5'-phosphate</name>
        <dbReference type="ChEBI" id="CHEBI:597326"/>
    </cofactor>
</comment>
<protein>
    <recommendedName>
        <fullName evidence="7">Aminotransferase</fullName>
        <ecNumber evidence="7">2.6.1.-</ecNumber>
    </recommendedName>
</protein>
<dbReference type="CDD" id="cd00609">
    <property type="entry name" value="AAT_like"/>
    <property type="match status" value="1"/>
</dbReference>
<comment type="catalytic activity">
    <reaction evidence="6">
        <text>L-aspartate + 2-oxoglutarate = oxaloacetate + L-glutamate</text>
        <dbReference type="Rhea" id="RHEA:21824"/>
        <dbReference type="ChEBI" id="CHEBI:16452"/>
        <dbReference type="ChEBI" id="CHEBI:16810"/>
        <dbReference type="ChEBI" id="CHEBI:29985"/>
        <dbReference type="ChEBI" id="CHEBI:29991"/>
        <dbReference type="EC" id="2.6.1.1"/>
    </reaction>
</comment>
<keyword evidence="3 7" id="KW-0032">Aminotransferase</keyword>
<reference evidence="9 10" key="1">
    <citation type="submission" date="2017-11" db="EMBL/GenBank/DDBJ databases">
        <title>Draft genome sequence of Rhizobiales bacterium SY3-13.</title>
        <authorList>
            <person name="Sun C."/>
        </authorList>
    </citation>
    <scope>NUCLEOTIDE SEQUENCE [LARGE SCALE GENOMIC DNA]</scope>
    <source>
        <strain evidence="9 10">SY3-13</strain>
    </source>
</reference>
<name>A0A2M9FVU4_9PROT</name>
<evidence type="ECO:0000256" key="7">
    <source>
        <dbReference type="RuleBase" id="RU000481"/>
    </source>
</evidence>
<evidence type="ECO:0000256" key="6">
    <source>
        <dbReference type="ARBA" id="ARBA00049185"/>
    </source>
</evidence>